<comment type="caution">
    <text evidence="3">The sequence shown here is derived from an EMBL/GenBank/DDBJ whole genome shotgun (WGS) entry which is preliminary data.</text>
</comment>
<dbReference type="EMBL" id="VDCQ01000122">
    <property type="protein sequence ID" value="TNJ54788.1"/>
    <property type="molecule type" value="Genomic_DNA"/>
</dbReference>
<dbReference type="AlphaFoldDB" id="A0A5C4SVX6"/>
<dbReference type="InterPro" id="IPR012334">
    <property type="entry name" value="Pectin_lyas_fold"/>
</dbReference>
<evidence type="ECO:0000313" key="4">
    <source>
        <dbReference type="Proteomes" id="UP000307943"/>
    </source>
</evidence>
<dbReference type="RefSeq" id="WP_139607834.1">
    <property type="nucleotide sequence ID" value="NZ_VDCQ01000122.1"/>
</dbReference>
<dbReference type="Pfam" id="PF12708">
    <property type="entry name" value="Pect-lyase_RHGA_epim"/>
    <property type="match status" value="1"/>
</dbReference>
<gene>
    <name evidence="3" type="ORF">FE784_39720</name>
</gene>
<proteinExistence type="predicted"/>
<evidence type="ECO:0000256" key="1">
    <source>
        <dbReference type="SAM" id="MobiDB-lite"/>
    </source>
</evidence>
<feature type="domain" description="Rhamnogalacturonase A/B/Epimerase-like pectate lyase" evidence="2">
    <location>
        <begin position="157"/>
        <end position="276"/>
    </location>
</feature>
<sequence>MEKKNQTFSEELLEIPGEGGQLSQNGACREKPVAVWSRRQLLATLAMAGVGAAGGLLYGGSNAAFGNTVSAFEGVYDNATNRISPPQLMNMNYCVPVTIAELISMANPNPDFLYYIKDREKEGPCYYDPGDSISPDNAGTVIVSASGARFKRIWQGWLNAKWFGAVGDGVVDDTVAIQSAIEAAHDSKTPVYLPEGVYAISKPLLIYGSPSSSSDAGITFIGAGREATVIRKTTGDSLALSAPFDVNAIMIFTNKSLNSSQMSRNIVISGVTLEAAGGAIVDYGIFMPLSTVSCRVENVYVRKCANGVYGDGDNYLNRYEWVRVQECQNGIFHNSGIVTSNCYESCYVNICTGTAYKIYGNYVSVINPCADHCTGVVYDLYGLQGTVVSPGSESINAQTVFSFVGPSPNYTACSIIGANTFMLNGENAAHIRLSAAARVTFVGGWINRNLTSSIVAPGYLYDSTSSLQVSLNILHTRMTNGFAKSSTVALQDAIFNFADQNRGSASQRPTIGKGLISGHQFFNLSDNRPEWYNGESWVSLRTYSTTVPSSSTSTGLVGDYAADTSYLYICVSNNNWRRVPLAAW</sequence>
<accession>A0A5C4SVX6</accession>
<evidence type="ECO:0000259" key="2">
    <source>
        <dbReference type="Pfam" id="PF12708"/>
    </source>
</evidence>
<dbReference type="Gene3D" id="2.160.20.10">
    <property type="entry name" value="Single-stranded right-handed beta-helix, Pectin lyase-like"/>
    <property type="match status" value="1"/>
</dbReference>
<reference evidence="3 4" key="1">
    <citation type="submission" date="2019-05" db="EMBL/GenBank/DDBJ databases">
        <title>We sequenced the genome of Paenibacillus hemerocallicola KCTC 33185 for further insight into its adaptation and study the phylogeny of Paenibacillus.</title>
        <authorList>
            <person name="Narsing Rao M.P."/>
        </authorList>
    </citation>
    <scope>NUCLEOTIDE SEQUENCE [LARGE SCALE GENOMIC DNA]</scope>
    <source>
        <strain evidence="3 4">KCTC 33185</strain>
    </source>
</reference>
<feature type="region of interest" description="Disordered" evidence="1">
    <location>
        <begin position="1"/>
        <end position="21"/>
    </location>
</feature>
<dbReference type="InterPro" id="IPR024535">
    <property type="entry name" value="RHGA/B-epi-like_pectate_lyase"/>
</dbReference>
<evidence type="ECO:0000313" key="3">
    <source>
        <dbReference type="EMBL" id="TNJ54788.1"/>
    </source>
</evidence>
<protein>
    <recommendedName>
        <fullName evidence="2">Rhamnogalacturonase A/B/Epimerase-like pectate lyase domain-containing protein</fullName>
    </recommendedName>
</protein>
<dbReference type="Proteomes" id="UP000307943">
    <property type="component" value="Unassembled WGS sequence"/>
</dbReference>
<dbReference type="InterPro" id="IPR006311">
    <property type="entry name" value="TAT_signal"/>
</dbReference>
<organism evidence="3 4">
    <name type="scientific">Paenibacillus hemerocallicola</name>
    <dbReference type="NCBI Taxonomy" id="1172614"/>
    <lineage>
        <taxon>Bacteria</taxon>
        <taxon>Bacillati</taxon>
        <taxon>Bacillota</taxon>
        <taxon>Bacilli</taxon>
        <taxon>Bacillales</taxon>
        <taxon>Paenibacillaceae</taxon>
        <taxon>Paenibacillus</taxon>
    </lineage>
</organism>
<dbReference type="OrthoDB" id="2492682at2"/>
<name>A0A5C4SVX6_9BACL</name>
<dbReference type="PROSITE" id="PS51318">
    <property type="entry name" value="TAT"/>
    <property type="match status" value="1"/>
</dbReference>
<keyword evidence="4" id="KW-1185">Reference proteome</keyword>
<dbReference type="InterPro" id="IPR011050">
    <property type="entry name" value="Pectin_lyase_fold/virulence"/>
</dbReference>
<dbReference type="SUPFAM" id="SSF51126">
    <property type="entry name" value="Pectin lyase-like"/>
    <property type="match status" value="1"/>
</dbReference>